<dbReference type="EMBL" id="JAVAIL010000007">
    <property type="protein sequence ID" value="MDP4540869.1"/>
    <property type="molecule type" value="Genomic_DNA"/>
</dbReference>
<keyword evidence="2" id="KW-1185">Reference proteome</keyword>
<name>A0ABT9HC22_9SPHN</name>
<dbReference type="RefSeq" id="WP_305930872.1">
    <property type="nucleotide sequence ID" value="NZ_JAVAIL010000007.1"/>
</dbReference>
<comment type="caution">
    <text evidence="1">The sequence shown here is derived from an EMBL/GenBank/DDBJ whole genome shotgun (WGS) entry which is preliminary data.</text>
</comment>
<evidence type="ECO:0000313" key="1">
    <source>
        <dbReference type="EMBL" id="MDP4540869.1"/>
    </source>
</evidence>
<organism evidence="1 2">
    <name type="scientific">Qipengyuania benthica</name>
    <dbReference type="NCBI Taxonomy" id="3067651"/>
    <lineage>
        <taxon>Bacteria</taxon>
        <taxon>Pseudomonadati</taxon>
        <taxon>Pseudomonadota</taxon>
        <taxon>Alphaproteobacteria</taxon>
        <taxon>Sphingomonadales</taxon>
        <taxon>Erythrobacteraceae</taxon>
        <taxon>Qipengyuania</taxon>
    </lineage>
</organism>
<gene>
    <name evidence="1" type="ORF">Q9K01_14675</name>
</gene>
<sequence length="256" mass="28624">MNESGPYPFPTLTEAQSATLDQLGERLDAFRKGRLTQHDFLTMTEMYNVLERLRELEQGVGEPFSQKERDIHEAGLIEVLKDIHDEIDREVFAAYGWEDLGKRLIGKPGATTPSPHKSEDQEAAEEELLVRLVALNQERAAEEKRGLVRWLRPEYQQPRLAHKVKGQDDLDMGLDAAGIGAGVVEERSWPAKDLEQIRALRDVLFEAEAPLPAAALATLFKGRATAKRKSRVAEVLATLADTGLVREGEGGYFLPR</sequence>
<accession>A0ABT9HC22</accession>
<evidence type="ECO:0000313" key="2">
    <source>
        <dbReference type="Proteomes" id="UP001235664"/>
    </source>
</evidence>
<dbReference type="Proteomes" id="UP001235664">
    <property type="component" value="Unassembled WGS sequence"/>
</dbReference>
<proteinExistence type="predicted"/>
<protein>
    <submittedName>
        <fullName evidence="1">Uncharacterized protein</fullName>
    </submittedName>
</protein>
<reference evidence="1 2" key="1">
    <citation type="submission" date="2023-08" db="EMBL/GenBank/DDBJ databases">
        <title>genomic of DY56.</title>
        <authorList>
            <person name="Wang Y."/>
        </authorList>
    </citation>
    <scope>NUCLEOTIDE SEQUENCE [LARGE SCALE GENOMIC DNA]</scope>
    <source>
        <strain evidence="1 2">DY56-A-20</strain>
    </source>
</reference>